<keyword evidence="2 4" id="KW-0808">Transferase</keyword>
<dbReference type="GO" id="GO:0008168">
    <property type="term" value="F:methyltransferase activity"/>
    <property type="evidence" value="ECO:0007669"/>
    <property type="project" value="UniProtKB-KW"/>
</dbReference>
<protein>
    <submittedName>
        <fullName evidence="4">Methyltransferase type 11</fullName>
    </submittedName>
</protein>
<reference evidence="4 5" key="1">
    <citation type="journal article" date="2012" name="J. Bacteriol.">
        <title>Genome of Bacillus macauensis ZFHKF-1, a Long-Chain-Forming Bacterium.</title>
        <authorList>
            <person name="Cai L."/>
            <person name="Zhang T."/>
        </authorList>
    </citation>
    <scope>NUCLEOTIDE SEQUENCE [LARGE SCALE GENOMIC DNA]</scope>
    <source>
        <strain evidence="4 5">ZFHKF-1</strain>
    </source>
</reference>
<dbReference type="OrthoDB" id="9791837at2"/>
<dbReference type="SUPFAM" id="SSF53335">
    <property type="entry name" value="S-adenosyl-L-methionine-dependent methyltransferases"/>
    <property type="match status" value="1"/>
</dbReference>
<evidence type="ECO:0000256" key="2">
    <source>
        <dbReference type="ARBA" id="ARBA00022679"/>
    </source>
</evidence>
<accession>I8AEG3</accession>
<proteinExistence type="predicted"/>
<dbReference type="PANTHER" id="PTHR43861">
    <property type="entry name" value="TRANS-ACONITATE 2-METHYLTRANSFERASE-RELATED"/>
    <property type="match status" value="1"/>
</dbReference>
<evidence type="ECO:0000256" key="1">
    <source>
        <dbReference type="ARBA" id="ARBA00022603"/>
    </source>
</evidence>
<dbReference type="eggNOG" id="COG0500">
    <property type="taxonomic scope" value="Bacteria"/>
</dbReference>
<evidence type="ECO:0000259" key="3">
    <source>
        <dbReference type="Pfam" id="PF13649"/>
    </source>
</evidence>
<organism evidence="4 5">
    <name type="scientific">Fictibacillus macauensis ZFHKF-1</name>
    <dbReference type="NCBI Taxonomy" id="1196324"/>
    <lineage>
        <taxon>Bacteria</taxon>
        <taxon>Bacillati</taxon>
        <taxon>Bacillota</taxon>
        <taxon>Bacilli</taxon>
        <taxon>Bacillales</taxon>
        <taxon>Fictibacillaceae</taxon>
        <taxon>Fictibacillus</taxon>
    </lineage>
</organism>
<dbReference type="PATRIC" id="fig|1196324.3.peg.3672"/>
<dbReference type="AlphaFoldDB" id="I8AEG3"/>
<dbReference type="GO" id="GO:0032259">
    <property type="term" value="P:methylation"/>
    <property type="evidence" value="ECO:0007669"/>
    <property type="project" value="UniProtKB-KW"/>
</dbReference>
<dbReference type="RefSeq" id="WP_007203668.1">
    <property type="nucleotide sequence ID" value="NZ_AKKV01000042.1"/>
</dbReference>
<comment type="caution">
    <text evidence="4">The sequence shown here is derived from an EMBL/GenBank/DDBJ whole genome shotgun (WGS) entry which is preliminary data.</text>
</comment>
<gene>
    <name evidence="4" type="ORF">A374_17994</name>
</gene>
<evidence type="ECO:0000313" key="4">
    <source>
        <dbReference type="EMBL" id="EIT83952.1"/>
    </source>
</evidence>
<dbReference type="CDD" id="cd02440">
    <property type="entry name" value="AdoMet_MTases"/>
    <property type="match status" value="1"/>
</dbReference>
<dbReference type="InterPro" id="IPR029063">
    <property type="entry name" value="SAM-dependent_MTases_sf"/>
</dbReference>
<dbReference type="STRING" id="1196324.A374_17994"/>
<dbReference type="EMBL" id="AKKV01000042">
    <property type="protein sequence ID" value="EIT83952.1"/>
    <property type="molecule type" value="Genomic_DNA"/>
</dbReference>
<dbReference type="PANTHER" id="PTHR43861:SF1">
    <property type="entry name" value="TRANS-ACONITATE 2-METHYLTRANSFERASE"/>
    <property type="match status" value="1"/>
</dbReference>
<dbReference type="Gene3D" id="3.40.50.150">
    <property type="entry name" value="Vaccinia Virus protein VP39"/>
    <property type="match status" value="1"/>
</dbReference>
<keyword evidence="5" id="KW-1185">Reference proteome</keyword>
<evidence type="ECO:0000313" key="5">
    <source>
        <dbReference type="Proteomes" id="UP000004080"/>
    </source>
</evidence>
<dbReference type="InterPro" id="IPR041698">
    <property type="entry name" value="Methyltransf_25"/>
</dbReference>
<name>I8AEG3_9BACL</name>
<sequence>MEYKGSSAYEKDTFFTNYMKRRNRKESPNNAIEKPIMYALIGDVTNLDILDLGCGDASFGVELLDQGAATYHGVEGSSRMADAAQQNLAHLNGLIHRHTMEQYLYPKDTFNLVTSRFAIHYVEKLSPLFEKIYQTLKHNGTFVFSVQHPLTTASFKSKTTSDRRDNWIVDDYFLEGERKEPWINETVIKYHHTIEHYFTTLRAAGFTITDLREGKPLREHFTDSLEYERRQRIPLVLAFCCRKS</sequence>
<feature type="domain" description="Methyltransferase" evidence="3">
    <location>
        <begin position="49"/>
        <end position="140"/>
    </location>
</feature>
<dbReference type="Proteomes" id="UP000004080">
    <property type="component" value="Unassembled WGS sequence"/>
</dbReference>
<dbReference type="Pfam" id="PF13649">
    <property type="entry name" value="Methyltransf_25"/>
    <property type="match status" value="1"/>
</dbReference>
<keyword evidence="1 4" id="KW-0489">Methyltransferase</keyword>